<keyword evidence="2" id="KW-1185">Reference proteome</keyword>
<dbReference type="AlphaFoldDB" id="A0A5B7ESB7"/>
<accession>A0A5B7ESB7</accession>
<dbReference type="EMBL" id="VSRR010003411">
    <property type="protein sequence ID" value="MPC36029.1"/>
    <property type="molecule type" value="Genomic_DNA"/>
</dbReference>
<organism evidence="1 2">
    <name type="scientific">Portunus trituberculatus</name>
    <name type="common">Swimming crab</name>
    <name type="synonym">Neptunus trituberculatus</name>
    <dbReference type="NCBI Taxonomy" id="210409"/>
    <lineage>
        <taxon>Eukaryota</taxon>
        <taxon>Metazoa</taxon>
        <taxon>Ecdysozoa</taxon>
        <taxon>Arthropoda</taxon>
        <taxon>Crustacea</taxon>
        <taxon>Multicrustacea</taxon>
        <taxon>Malacostraca</taxon>
        <taxon>Eumalacostraca</taxon>
        <taxon>Eucarida</taxon>
        <taxon>Decapoda</taxon>
        <taxon>Pleocyemata</taxon>
        <taxon>Brachyura</taxon>
        <taxon>Eubrachyura</taxon>
        <taxon>Portunoidea</taxon>
        <taxon>Portunidae</taxon>
        <taxon>Portuninae</taxon>
        <taxon>Portunus</taxon>
    </lineage>
</organism>
<comment type="caution">
    <text evidence="1">The sequence shown here is derived from an EMBL/GenBank/DDBJ whole genome shotgun (WGS) entry which is preliminary data.</text>
</comment>
<name>A0A5B7ESB7_PORTR</name>
<proteinExistence type="predicted"/>
<dbReference type="Proteomes" id="UP000324222">
    <property type="component" value="Unassembled WGS sequence"/>
</dbReference>
<sequence length="61" mass="6977">MLRVLSHNGKIIYECSSKLSCPEQPQPTRPSRRWCVPRRPAQTPVCYPGLSLLDSIRHTCI</sequence>
<gene>
    <name evidence="1" type="ORF">E2C01_029473</name>
</gene>
<reference evidence="1 2" key="1">
    <citation type="submission" date="2019-05" db="EMBL/GenBank/DDBJ databases">
        <title>Another draft genome of Portunus trituberculatus and its Hox gene families provides insights of decapod evolution.</title>
        <authorList>
            <person name="Jeong J.-H."/>
            <person name="Song I."/>
            <person name="Kim S."/>
            <person name="Choi T."/>
            <person name="Kim D."/>
            <person name="Ryu S."/>
            <person name="Kim W."/>
        </authorList>
    </citation>
    <scope>NUCLEOTIDE SEQUENCE [LARGE SCALE GENOMIC DNA]</scope>
    <source>
        <tissue evidence="1">Muscle</tissue>
    </source>
</reference>
<protein>
    <submittedName>
        <fullName evidence="1">Uncharacterized protein</fullName>
    </submittedName>
</protein>
<evidence type="ECO:0000313" key="1">
    <source>
        <dbReference type="EMBL" id="MPC36029.1"/>
    </source>
</evidence>
<evidence type="ECO:0000313" key="2">
    <source>
        <dbReference type="Proteomes" id="UP000324222"/>
    </source>
</evidence>